<gene>
    <name evidence="1" type="ORF">C8F04DRAFT_1349179</name>
</gene>
<evidence type="ECO:0000313" key="1">
    <source>
        <dbReference type="EMBL" id="KAJ7016187.1"/>
    </source>
</evidence>
<comment type="caution">
    <text evidence="1">The sequence shown here is derived from an EMBL/GenBank/DDBJ whole genome shotgun (WGS) entry which is preliminary data.</text>
</comment>
<proteinExistence type="predicted"/>
<accession>A0AAD6RWE7</accession>
<organism evidence="1 2">
    <name type="scientific">Mycena alexandri</name>
    <dbReference type="NCBI Taxonomy" id="1745969"/>
    <lineage>
        <taxon>Eukaryota</taxon>
        <taxon>Fungi</taxon>
        <taxon>Dikarya</taxon>
        <taxon>Basidiomycota</taxon>
        <taxon>Agaricomycotina</taxon>
        <taxon>Agaricomycetes</taxon>
        <taxon>Agaricomycetidae</taxon>
        <taxon>Agaricales</taxon>
        <taxon>Marasmiineae</taxon>
        <taxon>Mycenaceae</taxon>
        <taxon>Mycena</taxon>
    </lineage>
</organism>
<reference evidence="1" key="1">
    <citation type="submission" date="2023-03" db="EMBL/GenBank/DDBJ databases">
        <title>Massive genome expansion in bonnet fungi (Mycena s.s.) driven by repeated elements and novel gene families across ecological guilds.</title>
        <authorList>
            <consortium name="Lawrence Berkeley National Laboratory"/>
            <person name="Harder C.B."/>
            <person name="Miyauchi S."/>
            <person name="Viragh M."/>
            <person name="Kuo A."/>
            <person name="Thoen E."/>
            <person name="Andreopoulos B."/>
            <person name="Lu D."/>
            <person name="Skrede I."/>
            <person name="Drula E."/>
            <person name="Henrissat B."/>
            <person name="Morin E."/>
            <person name="Kohler A."/>
            <person name="Barry K."/>
            <person name="LaButti K."/>
            <person name="Morin E."/>
            <person name="Salamov A."/>
            <person name="Lipzen A."/>
            <person name="Mereny Z."/>
            <person name="Hegedus B."/>
            <person name="Baldrian P."/>
            <person name="Stursova M."/>
            <person name="Weitz H."/>
            <person name="Taylor A."/>
            <person name="Grigoriev I.V."/>
            <person name="Nagy L.G."/>
            <person name="Martin F."/>
            <person name="Kauserud H."/>
        </authorList>
    </citation>
    <scope>NUCLEOTIDE SEQUENCE</scope>
    <source>
        <strain evidence="1">CBHHK200</strain>
    </source>
</reference>
<protein>
    <submittedName>
        <fullName evidence="1">Uncharacterized protein</fullName>
    </submittedName>
</protein>
<keyword evidence="2" id="KW-1185">Reference proteome</keyword>
<dbReference type="EMBL" id="JARJCM010000570">
    <property type="protein sequence ID" value="KAJ7016187.1"/>
    <property type="molecule type" value="Genomic_DNA"/>
</dbReference>
<sequence length="292" mass="32060">MWHRKRSLAGFIQTPWVRTCSYHVHCRPPAMSSVRKIIDRGCRTPPTFHHLIAASLGKHYPLMDTDPGKPWLGGLAWAWDFEARSLSPRKPAFWLGLACAMLFVKASLSFVNLSRVSPLRLSKQAAAGASATQRLLVDGKIAIGLSAVFCMESMVVSAGKIGAKTDRTKKWIAGIFHNQDWERFESVVCLMFGEDLMYAQINNKKAVSFQSMISPSEAGSATKDPEVQFSKIAPADMFSPIVSTTPSKSRTGLSKASPFSTKTLLEHTVAAKKNCRSCLGSFGLISCPNHLK</sequence>
<dbReference type="AlphaFoldDB" id="A0AAD6RWE7"/>
<dbReference type="Proteomes" id="UP001218188">
    <property type="component" value="Unassembled WGS sequence"/>
</dbReference>
<evidence type="ECO:0000313" key="2">
    <source>
        <dbReference type="Proteomes" id="UP001218188"/>
    </source>
</evidence>
<name>A0AAD6RWE7_9AGAR</name>